<dbReference type="SUPFAM" id="SSF52047">
    <property type="entry name" value="RNI-like"/>
    <property type="match status" value="1"/>
</dbReference>
<dbReference type="EMBL" id="JAPUFD010000001">
    <property type="protein sequence ID" value="MDI1485608.1"/>
    <property type="molecule type" value="Genomic_DNA"/>
</dbReference>
<keyword evidence="2" id="KW-1185">Reference proteome</keyword>
<reference evidence="1" key="1">
    <citation type="journal article" date="2023" name="Genome Biol. Evol.">
        <title>First Whole Genome Sequence and Flow Cytometry Genome Size Data for the Lichen-Forming Fungus Ramalina farinacea (Ascomycota).</title>
        <authorList>
            <person name="Llewellyn T."/>
            <person name="Mian S."/>
            <person name="Hill R."/>
            <person name="Leitch I.J."/>
            <person name="Gaya E."/>
        </authorList>
    </citation>
    <scope>NUCLEOTIDE SEQUENCE</scope>
    <source>
        <strain evidence="1">LIQ254RAFAR</strain>
    </source>
</reference>
<accession>A0AA43QFI2</accession>
<evidence type="ECO:0000313" key="2">
    <source>
        <dbReference type="Proteomes" id="UP001161017"/>
    </source>
</evidence>
<dbReference type="InterPro" id="IPR032675">
    <property type="entry name" value="LRR_dom_sf"/>
</dbReference>
<comment type="caution">
    <text evidence="1">The sequence shown here is derived from an EMBL/GenBank/DDBJ whole genome shotgun (WGS) entry which is preliminary data.</text>
</comment>
<proteinExistence type="predicted"/>
<organism evidence="1 2">
    <name type="scientific">Ramalina farinacea</name>
    <dbReference type="NCBI Taxonomy" id="258253"/>
    <lineage>
        <taxon>Eukaryota</taxon>
        <taxon>Fungi</taxon>
        <taxon>Dikarya</taxon>
        <taxon>Ascomycota</taxon>
        <taxon>Pezizomycotina</taxon>
        <taxon>Lecanoromycetes</taxon>
        <taxon>OSLEUM clade</taxon>
        <taxon>Lecanoromycetidae</taxon>
        <taxon>Lecanorales</taxon>
        <taxon>Lecanorineae</taxon>
        <taxon>Ramalinaceae</taxon>
        <taxon>Ramalina</taxon>
    </lineage>
</organism>
<protein>
    <submittedName>
        <fullName evidence="1">Uncharacterized protein</fullName>
    </submittedName>
</protein>
<evidence type="ECO:0000313" key="1">
    <source>
        <dbReference type="EMBL" id="MDI1485608.1"/>
    </source>
</evidence>
<name>A0AA43QFI2_9LECA</name>
<dbReference type="Gene3D" id="3.80.10.10">
    <property type="entry name" value="Ribonuclease Inhibitor"/>
    <property type="match status" value="1"/>
</dbReference>
<dbReference type="Proteomes" id="UP001161017">
    <property type="component" value="Unassembled WGS sequence"/>
</dbReference>
<dbReference type="AlphaFoldDB" id="A0AA43QFI2"/>
<sequence>MPLSQTPAFVKSWSQVEELMLDSAITPDQLDWLLHLVSSTPKLRKLSLGFYKGDQMFMQLLSAFHTLYKLEELRLKSARVTVNALSSLLLRNSATLHSLSLQHIALGDYEGRWSTVFQNMKGHFPCLQNLVLFWLKQGTYTDGLFIFSMLLKYPVSPGSEVRGPNDCLKYESPQIDSMEDPIRLRYWPIGQSVLGIEYHGKEIDQVLGALVITAGAN</sequence>
<gene>
    <name evidence="1" type="ORF">OHK93_000746</name>
</gene>